<dbReference type="SUPFAM" id="SSF51905">
    <property type="entry name" value="FAD/NAD(P)-binding domain"/>
    <property type="match status" value="1"/>
</dbReference>
<feature type="domain" description="FAD-binding" evidence="1">
    <location>
        <begin position="36"/>
        <end position="273"/>
    </location>
</feature>
<dbReference type="PANTHER" id="PTHR46865:SF2">
    <property type="entry name" value="MONOOXYGENASE"/>
    <property type="match status" value="1"/>
</dbReference>
<reference evidence="3" key="1">
    <citation type="submission" date="2016-07" db="EMBL/GenBank/DDBJ databases">
        <authorList>
            <person name="Jaenicke Sebastian"/>
        </authorList>
    </citation>
    <scope>NUCLEOTIDE SEQUENCE [LARGE SCALE GENOMIC DNA]</scope>
</reference>
<name>A0A1C3TNQ7_XANCT</name>
<sequence length="316" mass="34845">MSVVDGEGREIYRNTERSLTGGRFDSPDIEVLRDDLCKVLYEAVGDDVEFLFGDYVTSIAQGEAGANVEFAHAATRRFDLVVGADGLYSGIRRIAFGPDPQFLRFMGQHIAVFSIPNFLGLDHWEVLCQDSAAPGLMLATDKNSDARTYLGFETTEPLDYDHRDIAAQKRLIAERYAGAGWEYPRILSYMQEASDFYFYSANQVRMEGWSRGRVVLVGDAGYSVTPATGQGTSVAMVGAYVLAGELSLHKSTLEVGVSSYEDELRDYVARNLDAAVDMPDLGKSEESGNTEEPINIPDFGVLVQPIDLKNYEAPIQ</sequence>
<dbReference type="AlphaFoldDB" id="A0A1C3TNQ7"/>
<gene>
    <name evidence="2" type="ORF">BN444_00283</name>
</gene>
<evidence type="ECO:0000313" key="3">
    <source>
        <dbReference type="Proteomes" id="UP000093071"/>
    </source>
</evidence>
<dbReference type="PANTHER" id="PTHR46865">
    <property type="entry name" value="OXIDOREDUCTASE-RELATED"/>
    <property type="match status" value="1"/>
</dbReference>
<dbReference type="Gene3D" id="3.50.50.60">
    <property type="entry name" value="FAD/NAD(P)-binding domain"/>
    <property type="match status" value="1"/>
</dbReference>
<accession>A0A1C3TNQ7</accession>
<dbReference type="InterPro" id="IPR002938">
    <property type="entry name" value="FAD-bd"/>
</dbReference>
<dbReference type="Proteomes" id="UP000093071">
    <property type="component" value="Chromosome I"/>
</dbReference>
<dbReference type="PATRIC" id="fig|1261556.5.peg.2128"/>
<dbReference type="PRINTS" id="PR00420">
    <property type="entry name" value="RNGMNOXGNASE"/>
</dbReference>
<dbReference type="InterPro" id="IPR036188">
    <property type="entry name" value="FAD/NAD-bd_sf"/>
</dbReference>
<organism evidence="2 3">
    <name type="scientific">Xanthomonas translucens pv. translucens DSM 18974</name>
    <dbReference type="NCBI Taxonomy" id="1261556"/>
    <lineage>
        <taxon>Bacteria</taxon>
        <taxon>Pseudomonadati</taxon>
        <taxon>Pseudomonadota</taxon>
        <taxon>Gammaproteobacteria</taxon>
        <taxon>Lysobacterales</taxon>
        <taxon>Lysobacteraceae</taxon>
        <taxon>Xanthomonas</taxon>
        <taxon>Xanthomonas translucens group</taxon>
    </lineage>
</organism>
<dbReference type="EMBL" id="LT604072">
    <property type="protein sequence ID" value="SCB04787.1"/>
    <property type="molecule type" value="Genomic_DNA"/>
</dbReference>
<dbReference type="Pfam" id="PF01494">
    <property type="entry name" value="FAD_binding_3"/>
    <property type="match status" value="1"/>
</dbReference>
<dbReference type="GO" id="GO:0071949">
    <property type="term" value="F:FAD binding"/>
    <property type="evidence" value="ECO:0007669"/>
    <property type="project" value="InterPro"/>
</dbReference>
<evidence type="ECO:0000313" key="2">
    <source>
        <dbReference type="EMBL" id="SCB04787.1"/>
    </source>
</evidence>
<proteinExistence type="predicted"/>
<dbReference type="InterPro" id="IPR051704">
    <property type="entry name" value="FAD_aromatic-hydroxylase"/>
</dbReference>
<protein>
    <recommendedName>
        <fullName evidence="1">FAD-binding domain-containing protein</fullName>
    </recommendedName>
</protein>
<evidence type="ECO:0000259" key="1">
    <source>
        <dbReference type="Pfam" id="PF01494"/>
    </source>
</evidence>
<dbReference type="Gene3D" id="3.30.9.10">
    <property type="entry name" value="D-Amino Acid Oxidase, subunit A, domain 2"/>
    <property type="match status" value="1"/>
</dbReference>